<dbReference type="EMBL" id="BMAO01024653">
    <property type="protein sequence ID" value="GFQ96745.1"/>
    <property type="molecule type" value="Genomic_DNA"/>
</dbReference>
<gene>
    <name evidence="1" type="ORF">TNCT_135031</name>
</gene>
<accession>A0A8X6G4S6</accession>
<name>A0A8X6G4S6_TRICU</name>
<reference evidence="1" key="1">
    <citation type="submission" date="2020-07" db="EMBL/GenBank/DDBJ databases">
        <title>Multicomponent nature underlies the extraordinary mechanical properties of spider dragline silk.</title>
        <authorList>
            <person name="Kono N."/>
            <person name="Nakamura H."/>
            <person name="Mori M."/>
            <person name="Yoshida Y."/>
            <person name="Ohtoshi R."/>
            <person name="Malay A.D."/>
            <person name="Moran D.A.P."/>
            <person name="Tomita M."/>
            <person name="Numata K."/>
            <person name="Arakawa K."/>
        </authorList>
    </citation>
    <scope>NUCLEOTIDE SEQUENCE</scope>
</reference>
<evidence type="ECO:0000313" key="1">
    <source>
        <dbReference type="EMBL" id="GFQ96745.1"/>
    </source>
</evidence>
<organism evidence="1 2">
    <name type="scientific">Trichonephila clavata</name>
    <name type="common">Joro spider</name>
    <name type="synonym">Nephila clavata</name>
    <dbReference type="NCBI Taxonomy" id="2740835"/>
    <lineage>
        <taxon>Eukaryota</taxon>
        <taxon>Metazoa</taxon>
        <taxon>Ecdysozoa</taxon>
        <taxon>Arthropoda</taxon>
        <taxon>Chelicerata</taxon>
        <taxon>Arachnida</taxon>
        <taxon>Araneae</taxon>
        <taxon>Araneomorphae</taxon>
        <taxon>Entelegynae</taxon>
        <taxon>Araneoidea</taxon>
        <taxon>Nephilidae</taxon>
        <taxon>Trichonephila</taxon>
    </lineage>
</organism>
<proteinExistence type="predicted"/>
<evidence type="ECO:0000313" key="2">
    <source>
        <dbReference type="Proteomes" id="UP000887116"/>
    </source>
</evidence>
<keyword evidence="2" id="KW-1185">Reference proteome</keyword>
<sequence>MLDINVPTPPNAVRYTKFPEQTQNRTLEGYRLFYPGNDSVVAHLPGSGVGRQWFKTCGSVSSHLPHFLHSLWGLGAQYLTIEGHQSEPSSVYKPPVGKPGVLAFGQEVGARSCHSDAVHHLSPARGVPGAKFLTQLEPVVKGLEDSSLLVAVSNSSPNDRVGEPSTKDQVTCCLLEALRATVQVLERRLVEVANSFSIDPLR</sequence>
<protein>
    <submittedName>
        <fullName evidence="1">Uncharacterized protein</fullName>
    </submittedName>
</protein>
<dbReference type="Proteomes" id="UP000887116">
    <property type="component" value="Unassembled WGS sequence"/>
</dbReference>
<comment type="caution">
    <text evidence="1">The sequence shown here is derived from an EMBL/GenBank/DDBJ whole genome shotgun (WGS) entry which is preliminary data.</text>
</comment>
<dbReference type="AlphaFoldDB" id="A0A8X6G4S6"/>